<name>A0A9P1J1I8_9PELO</name>
<proteinExistence type="predicted"/>
<evidence type="ECO:0000313" key="2">
    <source>
        <dbReference type="Proteomes" id="UP001152747"/>
    </source>
</evidence>
<keyword evidence="2" id="KW-1185">Reference proteome</keyword>
<protein>
    <submittedName>
        <fullName evidence="1">Uncharacterized protein</fullName>
    </submittedName>
</protein>
<comment type="caution">
    <text evidence="1">The sequence shown here is derived from an EMBL/GenBank/DDBJ whole genome shotgun (WGS) entry which is preliminary data.</text>
</comment>
<dbReference type="AlphaFoldDB" id="A0A9P1J1I8"/>
<gene>
    <name evidence="1" type="ORF">CAMP_LOCUS19093</name>
</gene>
<organism evidence="1 2">
    <name type="scientific">Caenorhabditis angaria</name>
    <dbReference type="NCBI Taxonomy" id="860376"/>
    <lineage>
        <taxon>Eukaryota</taxon>
        <taxon>Metazoa</taxon>
        <taxon>Ecdysozoa</taxon>
        <taxon>Nematoda</taxon>
        <taxon>Chromadorea</taxon>
        <taxon>Rhabditida</taxon>
        <taxon>Rhabditina</taxon>
        <taxon>Rhabditomorpha</taxon>
        <taxon>Rhabditoidea</taxon>
        <taxon>Rhabditidae</taxon>
        <taxon>Peloderinae</taxon>
        <taxon>Caenorhabditis</taxon>
    </lineage>
</organism>
<dbReference type="Proteomes" id="UP001152747">
    <property type="component" value="Unassembled WGS sequence"/>
</dbReference>
<sequence length="287" mass="33128">MVDSFVKMSSSSSAEMVYPTCGESPEKRAKRIEREKRKVYERFESKNVDLEAAENFYFHSVHESMEFPKDLPVEVEEQLNKNLILAMMRMAEIFEAPDLRIGVNDIIGVLCVTNDYHSHVLLKGWTKNLFDINQQITTLLPTLQRDALPNIQQLCTEFAPVLLNIESEPIEMRFRRCIHVMSAGKDAAYLEVDTGRIRIMNSVDDTMVVQMPSEFLSIPPAIAELRLNNRLYFRTPFIQLQYHRMDLLKSIDIVSFDKLERADGKSDKGRAVVAEIREAVKGEKKFY</sequence>
<reference evidence="1" key="1">
    <citation type="submission" date="2022-11" db="EMBL/GenBank/DDBJ databases">
        <authorList>
            <person name="Kikuchi T."/>
        </authorList>
    </citation>
    <scope>NUCLEOTIDE SEQUENCE</scope>
    <source>
        <strain evidence="1">PS1010</strain>
    </source>
</reference>
<evidence type="ECO:0000313" key="1">
    <source>
        <dbReference type="EMBL" id="CAI5456456.1"/>
    </source>
</evidence>
<accession>A0A9P1J1I8</accession>
<dbReference type="EMBL" id="CANHGI010000006">
    <property type="protein sequence ID" value="CAI5456456.1"/>
    <property type="molecule type" value="Genomic_DNA"/>
</dbReference>